<keyword evidence="3" id="KW-1185">Reference proteome</keyword>
<comment type="caution">
    <text evidence="2">The sequence shown here is derived from an EMBL/GenBank/DDBJ whole genome shotgun (WGS) entry which is preliminary data.</text>
</comment>
<dbReference type="RefSeq" id="WP_199021891.1">
    <property type="nucleotide sequence ID" value="NZ_JAELUP010000117.1"/>
</dbReference>
<dbReference type="Proteomes" id="UP000640274">
    <property type="component" value="Unassembled WGS sequence"/>
</dbReference>
<gene>
    <name evidence="2" type="ORF">JFN88_24095</name>
</gene>
<feature type="transmembrane region" description="Helical" evidence="1">
    <location>
        <begin position="47"/>
        <end position="68"/>
    </location>
</feature>
<keyword evidence="1" id="KW-0472">Membrane</keyword>
<dbReference type="EMBL" id="JAELUP010000117">
    <property type="protein sequence ID" value="MBJ6364303.1"/>
    <property type="molecule type" value="Genomic_DNA"/>
</dbReference>
<protein>
    <submittedName>
        <fullName evidence="2">Uncharacterized protein</fullName>
    </submittedName>
</protein>
<evidence type="ECO:0000313" key="3">
    <source>
        <dbReference type="Proteomes" id="UP000640274"/>
    </source>
</evidence>
<feature type="transmembrane region" description="Helical" evidence="1">
    <location>
        <begin position="5"/>
        <end position="27"/>
    </location>
</feature>
<keyword evidence="1" id="KW-0812">Transmembrane</keyword>
<keyword evidence="1" id="KW-1133">Transmembrane helix</keyword>
<dbReference type="AlphaFoldDB" id="A0A934JCJ3"/>
<evidence type="ECO:0000256" key="1">
    <source>
        <dbReference type="SAM" id="Phobius"/>
    </source>
</evidence>
<name>A0A934JCJ3_9BACL</name>
<sequence length="80" mass="9004">MNKYVFYIVLSVFLILFCLGAIILSYWDILQLKTGAINSEVKKPSLITLLPFFSGLLIGSINLPISIYRYNKNKSKSGSI</sequence>
<proteinExistence type="predicted"/>
<accession>A0A934JCJ3</accession>
<evidence type="ECO:0000313" key="2">
    <source>
        <dbReference type="EMBL" id="MBJ6364303.1"/>
    </source>
</evidence>
<reference evidence="2" key="1">
    <citation type="submission" date="2020-12" db="EMBL/GenBank/DDBJ databases">
        <authorList>
            <person name="Huq M.A."/>
        </authorList>
    </citation>
    <scope>NUCLEOTIDE SEQUENCE</scope>
    <source>
        <strain evidence="2">MAHUQ-46</strain>
    </source>
</reference>
<organism evidence="2 3">
    <name type="scientific">Paenibacillus roseus</name>
    <dbReference type="NCBI Taxonomy" id="2798579"/>
    <lineage>
        <taxon>Bacteria</taxon>
        <taxon>Bacillati</taxon>
        <taxon>Bacillota</taxon>
        <taxon>Bacilli</taxon>
        <taxon>Bacillales</taxon>
        <taxon>Paenibacillaceae</taxon>
        <taxon>Paenibacillus</taxon>
    </lineage>
</organism>